<dbReference type="PANTHER" id="PTHR10779">
    <property type="entry name" value="DYNEIN LIGHT CHAIN ROADBLOCK"/>
    <property type="match status" value="1"/>
</dbReference>
<feature type="domain" description="Roadblock/LAMTOR2" evidence="2">
    <location>
        <begin position="6"/>
        <end position="94"/>
    </location>
</feature>
<reference evidence="3" key="1">
    <citation type="submission" date="2023-06" db="EMBL/GenBank/DDBJ databases">
        <authorList>
            <person name="Kurt Z."/>
        </authorList>
    </citation>
    <scope>NUCLEOTIDE SEQUENCE</scope>
</reference>
<reference evidence="5 7" key="2">
    <citation type="submission" date="2024-07" db="EMBL/GenBank/DDBJ databases">
        <authorList>
            <person name="Akdeniz Z."/>
        </authorList>
    </citation>
    <scope>NUCLEOTIDE SEQUENCE [LARGE SCALE GENOMIC DNA]</scope>
</reference>
<accession>A0AA86NWR3</accession>
<dbReference type="EMBL" id="CAXDID020000006">
    <property type="protein sequence ID" value="CAL5975802.1"/>
    <property type="molecule type" value="Genomic_DNA"/>
</dbReference>
<dbReference type="Pfam" id="PF03259">
    <property type="entry name" value="Robl_LC7"/>
    <property type="match status" value="1"/>
</dbReference>
<comment type="similarity">
    <text evidence="1">Belongs to the GAMAD family.</text>
</comment>
<comment type="caution">
    <text evidence="3">The sequence shown here is derived from an EMBL/GenBank/DDBJ whole genome shotgun (WGS) entry which is preliminary data.</text>
</comment>
<evidence type="ECO:0000256" key="1">
    <source>
        <dbReference type="ARBA" id="ARBA00007191"/>
    </source>
</evidence>
<evidence type="ECO:0000313" key="5">
    <source>
        <dbReference type="EMBL" id="CAL5975802.1"/>
    </source>
</evidence>
<sequence length="112" mass="13266">MTQADVKELYERIPKHIGVAGFIIFTDEGVKIESSFQDEETFKYRKEILQFALTSRAAIQDIDPNNELHYLRVRSDRREYICIPRDKYFIIVITLPDKIQELKKMGVEKKDK</sequence>
<evidence type="ECO:0000313" key="7">
    <source>
        <dbReference type="Proteomes" id="UP001642409"/>
    </source>
</evidence>
<dbReference type="Proteomes" id="UP001642409">
    <property type="component" value="Unassembled WGS sequence"/>
</dbReference>
<evidence type="ECO:0000313" key="3">
    <source>
        <dbReference type="EMBL" id="CAI9928057.1"/>
    </source>
</evidence>
<evidence type="ECO:0000313" key="4">
    <source>
        <dbReference type="EMBL" id="CAI9930038.1"/>
    </source>
</evidence>
<dbReference type="AlphaFoldDB" id="A0AA86NWR3"/>
<name>A0AA86NWR3_9EUKA</name>
<protein>
    <submittedName>
        <fullName evidence="3">Dynein light chain</fullName>
    </submittedName>
    <submittedName>
        <fullName evidence="5">Dynein_light chain</fullName>
    </submittedName>
</protein>
<dbReference type="Gene3D" id="3.30.450.30">
    <property type="entry name" value="Dynein light chain 2a, cytoplasmic"/>
    <property type="match status" value="1"/>
</dbReference>
<organism evidence="3">
    <name type="scientific">Hexamita inflata</name>
    <dbReference type="NCBI Taxonomy" id="28002"/>
    <lineage>
        <taxon>Eukaryota</taxon>
        <taxon>Metamonada</taxon>
        <taxon>Diplomonadida</taxon>
        <taxon>Hexamitidae</taxon>
        <taxon>Hexamitinae</taxon>
        <taxon>Hexamita</taxon>
    </lineage>
</organism>
<evidence type="ECO:0000313" key="6">
    <source>
        <dbReference type="EMBL" id="CAL6015739.1"/>
    </source>
</evidence>
<dbReference type="SMART" id="SM00960">
    <property type="entry name" value="Robl_LC7"/>
    <property type="match status" value="1"/>
</dbReference>
<keyword evidence="7" id="KW-1185">Reference proteome</keyword>
<gene>
    <name evidence="3" type="ORF">HINF_LOCUS15702</name>
    <name evidence="4" type="ORF">HINF_LOCUS17683</name>
    <name evidence="6" type="ORF">HINF_LOCUS25127</name>
    <name evidence="5" type="ORF">HINF_LOCUS3514</name>
</gene>
<dbReference type="EMBL" id="CATOUU010000386">
    <property type="protein sequence ID" value="CAI9928057.1"/>
    <property type="molecule type" value="Genomic_DNA"/>
</dbReference>
<dbReference type="EMBL" id="CAXDID020000074">
    <property type="protein sequence ID" value="CAL6015739.1"/>
    <property type="molecule type" value="Genomic_DNA"/>
</dbReference>
<dbReference type="SUPFAM" id="SSF103196">
    <property type="entry name" value="Roadblock/LC7 domain"/>
    <property type="match status" value="1"/>
</dbReference>
<proteinExistence type="inferred from homology"/>
<dbReference type="InterPro" id="IPR004942">
    <property type="entry name" value="Roadblock/LAMTOR2_dom"/>
</dbReference>
<dbReference type="EMBL" id="CATOUU010000444">
    <property type="protein sequence ID" value="CAI9930038.1"/>
    <property type="molecule type" value="Genomic_DNA"/>
</dbReference>
<evidence type="ECO:0000259" key="2">
    <source>
        <dbReference type="SMART" id="SM00960"/>
    </source>
</evidence>